<organism evidence="1 2">
    <name type="scientific">Cohaesibacter marisflavi</name>
    <dbReference type="NCBI Taxonomy" id="655353"/>
    <lineage>
        <taxon>Bacteria</taxon>
        <taxon>Pseudomonadati</taxon>
        <taxon>Pseudomonadota</taxon>
        <taxon>Alphaproteobacteria</taxon>
        <taxon>Hyphomicrobiales</taxon>
        <taxon>Cohaesibacteraceae</taxon>
    </lineage>
</organism>
<dbReference type="Proteomes" id="UP000199236">
    <property type="component" value="Unassembled WGS sequence"/>
</dbReference>
<dbReference type="EMBL" id="FOVR01000003">
    <property type="protein sequence ID" value="SFO10622.1"/>
    <property type="molecule type" value="Genomic_DNA"/>
</dbReference>
<dbReference type="AlphaFoldDB" id="A0A1I5EGE9"/>
<evidence type="ECO:0000313" key="2">
    <source>
        <dbReference type="Proteomes" id="UP000199236"/>
    </source>
</evidence>
<accession>A0A1I5EGE9</accession>
<dbReference type="STRING" id="655353.SAMN04488056_103176"/>
<sequence length="169" mass="18993">MSEMSTLPDANLLLDANINPSTLLATDYLNHFNEVLMLIEMLSAMPECAEDIVAWRPMGYADYFQQSTFKEKQLAISLYDSVPPAVRDQLESLVHEIDVKIEGLIERIVDLNGDLSNEFLDSVAFMASTEVRPLIDRVSALINDTANATDWMLAIDHPTAQDEVDRLFD</sequence>
<gene>
    <name evidence="1" type="ORF">SAMN04488056_103176</name>
</gene>
<protein>
    <submittedName>
        <fullName evidence="1">Uncharacterized protein</fullName>
    </submittedName>
</protein>
<proteinExistence type="predicted"/>
<dbReference type="RefSeq" id="WP_090070758.1">
    <property type="nucleotide sequence ID" value="NZ_FOVR01000003.1"/>
</dbReference>
<evidence type="ECO:0000313" key="1">
    <source>
        <dbReference type="EMBL" id="SFO10622.1"/>
    </source>
</evidence>
<dbReference type="OrthoDB" id="7172864at2"/>
<name>A0A1I5EGE9_9HYPH</name>
<reference evidence="1 2" key="1">
    <citation type="submission" date="2016-10" db="EMBL/GenBank/DDBJ databases">
        <authorList>
            <person name="de Groot N.N."/>
        </authorList>
    </citation>
    <scope>NUCLEOTIDE SEQUENCE [LARGE SCALE GENOMIC DNA]</scope>
    <source>
        <strain evidence="1 2">CGMCC 1.9157</strain>
    </source>
</reference>
<keyword evidence="2" id="KW-1185">Reference proteome</keyword>